<dbReference type="PANTHER" id="PTHR45947">
    <property type="entry name" value="SULFOQUINOVOSYL TRANSFERASE SQD2"/>
    <property type="match status" value="1"/>
</dbReference>
<dbReference type="AlphaFoldDB" id="A0A3M8F9X4"/>
<evidence type="ECO:0000256" key="1">
    <source>
        <dbReference type="SAM" id="MobiDB-lite"/>
    </source>
</evidence>
<reference evidence="2 3" key="1">
    <citation type="journal article" date="2014" name="Genome Announc.">
        <title>Draft Genome Sequence of Streptomyces fradiae ATCC 19609, a Strain Highly Sensitive to Antibiotics.</title>
        <authorList>
            <person name="Bekker O.B."/>
            <person name="Klimina K.M."/>
            <person name="Vatlin A.A."/>
            <person name="Zakharevich N.V."/>
            <person name="Kasianov A.S."/>
            <person name="Danilenko V.N."/>
        </authorList>
    </citation>
    <scope>NUCLEOTIDE SEQUENCE [LARGE SCALE GENOMIC DNA]</scope>
    <source>
        <strain evidence="2 3">ATCC 19609</strain>
    </source>
</reference>
<dbReference type="RefSeq" id="WP_051647853.1">
    <property type="nucleotide sequence ID" value="NZ_JBFACB010000013.1"/>
</dbReference>
<evidence type="ECO:0000313" key="3">
    <source>
        <dbReference type="Proteomes" id="UP000028058"/>
    </source>
</evidence>
<dbReference type="InterPro" id="IPR050194">
    <property type="entry name" value="Glycosyltransferase_grp1"/>
</dbReference>
<dbReference type="Gene3D" id="3.40.50.2000">
    <property type="entry name" value="Glycogen Phosphorylase B"/>
    <property type="match status" value="2"/>
</dbReference>
<name>A0A3M8F9X4_9ACTN</name>
<dbReference type="Proteomes" id="UP000028058">
    <property type="component" value="Unassembled WGS sequence"/>
</dbReference>
<dbReference type="GO" id="GO:0016757">
    <property type="term" value="F:glycosyltransferase activity"/>
    <property type="evidence" value="ECO:0007669"/>
    <property type="project" value="TreeGrafter"/>
</dbReference>
<evidence type="ECO:0000313" key="2">
    <source>
        <dbReference type="EMBL" id="RKM91790.1"/>
    </source>
</evidence>
<keyword evidence="3" id="KW-1185">Reference proteome</keyword>
<gene>
    <name evidence="2" type="ORF">SFRA_027850</name>
</gene>
<dbReference type="SUPFAM" id="SSF53756">
    <property type="entry name" value="UDP-Glycosyltransferase/glycogen phosphorylase"/>
    <property type="match status" value="1"/>
</dbReference>
<organism evidence="2 3">
    <name type="scientific">Streptomyces xinghaiensis</name>
    <dbReference type="NCBI Taxonomy" id="1038928"/>
    <lineage>
        <taxon>Bacteria</taxon>
        <taxon>Bacillati</taxon>
        <taxon>Actinomycetota</taxon>
        <taxon>Actinomycetes</taxon>
        <taxon>Kitasatosporales</taxon>
        <taxon>Streptomycetaceae</taxon>
        <taxon>Streptomyces</taxon>
    </lineage>
</organism>
<protein>
    <submittedName>
        <fullName evidence="2">Glycosyltransferase</fullName>
    </submittedName>
</protein>
<accession>A0A3M8F9X4</accession>
<sequence length="506" mass="53247">MCASSADPASPAGPGPGGPSVAVLVELEWNALAGGHLKCWERFAEAAARLGSGAGGPGGREDGAPAGAGVDLTVYVLGDRERVEPLSPQVRFVVLRPVISSAPLTPALGRTDASDLAPYHPALARLLPRHDVWHLTHTFAFAATAVRMAHRERRNARRNPAAGPPHGLIGSVHTDVPALTAAYLRQLTDRLHTARPAAAGLRPAAHGPARSPAPWSPASSRPAAPARAPFAALSPSAAQPARLSPEALAAGLARHRRDRLLRACDRVLVSTPEERSEMGALLGPDRVSLFGRGIDHERFRPDPGARGWLARTHGVPADRTAVVFAGRVDASKRVMVLAEAVRRLLDTGHPVHLVVAGTGADSPRVRALLGPGVTLLGTVPQERLAQVYAGCDVLAFPSRSETAGNVVAEAMACGLPVVLPAGARTRRWLAAPGGDGLLVADDDAAGWARALAVLVDRPEVRTAMGHRAAGTARLHHRSWERVLREDLLPHWYAVSPRHRPAARTAV</sequence>
<proteinExistence type="predicted"/>
<feature type="region of interest" description="Disordered" evidence="1">
    <location>
        <begin position="199"/>
        <end position="237"/>
    </location>
</feature>
<comment type="caution">
    <text evidence="2">The sequence shown here is derived from an EMBL/GenBank/DDBJ whole genome shotgun (WGS) entry which is preliminary data.</text>
</comment>
<dbReference type="OrthoDB" id="9802525at2"/>
<dbReference type="Pfam" id="PF13692">
    <property type="entry name" value="Glyco_trans_1_4"/>
    <property type="match status" value="1"/>
</dbReference>
<dbReference type="PANTHER" id="PTHR45947:SF3">
    <property type="entry name" value="SULFOQUINOVOSYL TRANSFERASE SQD2"/>
    <property type="match status" value="1"/>
</dbReference>
<dbReference type="EMBL" id="JNAD02000016">
    <property type="protein sequence ID" value="RKM91790.1"/>
    <property type="molecule type" value="Genomic_DNA"/>
</dbReference>